<dbReference type="SUPFAM" id="SSF48065">
    <property type="entry name" value="DBL homology domain (DH-domain)"/>
    <property type="match status" value="1"/>
</dbReference>
<dbReference type="GO" id="GO:0005737">
    <property type="term" value="C:cytoplasm"/>
    <property type="evidence" value="ECO:0007669"/>
    <property type="project" value="TreeGrafter"/>
</dbReference>
<gene>
    <name evidence="3" type="ORF">SARC_02443</name>
</gene>
<dbReference type="GO" id="GO:0005085">
    <property type="term" value="F:guanyl-nucleotide exchange factor activity"/>
    <property type="evidence" value="ECO:0007669"/>
    <property type="project" value="InterPro"/>
</dbReference>
<dbReference type="EMBL" id="KQ241706">
    <property type="protein sequence ID" value="KNC85351.1"/>
    <property type="molecule type" value="Genomic_DNA"/>
</dbReference>
<dbReference type="eggNOG" id="KOG4305">
    <property type="taxonomic scope" value="Eukaryota"/>
</dbReference>
<evidence type="ECO:0000313" key="3">
    <source>
        <dbReference type="EMBL" id="KNC85351.1"/>
    </source>
</evidence>
<dbReference type="InterPro" id="IPR035899">
    <property type="entry name" value="DBL_dom_sf"/>
</dbReference>
<dbReference type="InterPro" id="IPR051092">
    <property type="entry name" value="FYVE_RhoGEF_PH"/>
</dbReference>
<feature type="domain" description="DH" evidence="2">
    <location>
        <begin position="513"/>
        <end position="665"/>
    </location>
</feature>
<dbReference type="STRING" id="667725.A0A0L0G8Z5"/>
<evidence type="ECO:0000313" key="4">
    <source>
        <dbReference type="Proteomes" id="UP000054560"/>
    </source>
</evidence>
<organism evidence="3 4">
    <name type="scientific">Sphaeroforma arctica JP610</name>
    <dbReference type="NCBI Taxonomy" id="667725"/>
    <lineage>
        <taxon>Eukaryota</taxon>
        <taxon>Ichthyosporea</taxon>
        <taxon>Ichthyophonida</taxon>
        <taxon>Sphaeroforma</taxon>
    </lineage>
</organism>
<dbReference type="Gene3D" id="1.20.900.10">
    <property type="entry name" value="Dbl homology (DH) domain"/>
    <property type="match status" value="1"/>
</dbReference>
<keyword evidence="4" id="KW-1185">Reference proteome</keyword>
<reference evidence="3 4" key="1">
    <citation type="submission" date="2011-02" db="EMBL/GenBank/DDBJ databases">
        <title>The Genome Sequence of Sphaeroforma arctica JP610.</title>
        <authorList>
            <consortium name="The Broad Institute Genome Sequencing Platform"/>
            <person name="Russ C."/>
            <person name="Cuomo C."/>
            <person name="Young S.K."/>
            <person name="Zeng Q."/>
            <person name="Gargeya S."/>
            <person name="Alvarado L."/>
            <person name="Berlin A."/>
            <person name="Chapman S.B."/>
            <person name="Chen Z."/>
            <person name="Freedman E."/>
            <person name="Gellesch M."/>
            <person name="Goldberg J."/>
            <person name="Griggs A."/>
            <person name="Gujja S."/>
            <person name="Heilman E."/>
            <person name="Heiman D."/>
            <person name="Howarth C."/>
            <person name="Mehta T."/>
            <person name="Neiman D."/>
            <person name="Pearson M."/>
            <person name="Roberts A."/>
            <person name="Saif S."/>
            <person name="Shea T."/>
            <person name="Shenoy N."/>
            <person name="Sisk P."/>
            <person name="Stolte C."/>
            <person name="Sykes S."/>
            <person name="White J."/>
            <person name="Yandava C."/>
            <person name="Burger G."/>
            <person name="Gray M.W."/>
            <person name="Holland P.W.H."/>
            <person name="King N."/>
            <person name="Lang F.B.F."/>
            <person name="Roger A.J."/>
            <person name="Ruiz-Trillo I."/>
            <person name="Haas B."/>
            <person name="Nusbaum C."/>
            <person name="Birren B."/>
        </authorList>
    </citation>
    <scope>NUCLEOTIDE SEQUENCE [LARGE SCALE GENOMIC DNA]</scope>
    <source>
        <strain evidence="3 4">JP610</strain>
    </source>
</reference>
<evidence type="ECO:0000256" key="1">
    <source>
        <dbReference type="SAM" id="MobiDB-lite"/>
    </source>
</evidence>
<dbReference type="SMART" id="SM00325">
    <property type="entry name" value="RhoGEF"/>
    <property type="match status" value="1"/>
</dbReference>
<protein>
    <recommendedName>
        <fullName evidence="2">DH domain-containing protein</fullName>
    </recommendedName>
</protein>
<dbReference type="PANTHER" id="PTHR12673:SF159">
    <property type="entry name" value="LD03170P"/>
    <property type="match status" value="1"/>
</dbReference>
<evidence type="ECO:0000259" key="2">
    <source>
        <dbReference type="PROSITE" id="PS50010"/>
    </source>
</evidence>
<dbReference type="InterPro" id="IPR000219">
    <property type="entry name" value="DH_dom"/>
</dbReference>
<feature type="compositionally biased region" description="Polar residues" evidence="1">
    <location>
        <begin position="369"/>
        <end position="396"/>
    </location>
</feature>
<accession>A0A0L0G8Z5</accession>
<dbReference type="PANTHER" id="PTHR12673">
    <property type="entry name" value="FACIOGENITAL DYSPLASIA PROTEIN"/>
    <property type="match status" value="1"/>
</dbReference>
<dbReference type="GeneID" id="25902947"/>
<dbReference type="PROSITE" id="PS50010">
    <property type="entry name" value="DH_2"/>
    <property type="match status" value="1"/>
</dbReference>
<dbReference type="AlphaFoldDB" id="A0A0L0G8Z5"/>
<dbReference type="Proteomes" id="UP000054560">
    <property type="component" value="Unassembled WGS sequence"/>
</dbReference>
<name>A0A0L0G8Z5_9EUKA</name>
<sequence length="691" mass="76979">MFRRRRHHKTVETLPEVNTLRNPAQVQLAVSGVTNLQCEKVSNTQKEKDDKKCAPPISCPTASSTINVHECTTSQGVEKFTVGNSADLQAKSISTDQGSKSYTDHYISNVATAIDNERRANFVQPVMYTKRSVKARKKTSMHQKQSDQCPRDSHINRLLFGNPTDVHNGDDSYSLLANITFSSMSFPQPAAAFKYKQSQQYDSNAFIVPKQTTAYLQGRLQSAVRETSIGSTIIQDKQVDLLENSMSCLGLEYTRNLADRLTISDSRPTISSMDCSNRLLASNCPLQPYSQLSSINKCPSEPPDNANCTRQVTVVGSDKLAFGLPHDVVPPQRHRHLGRRQISRSEGDLKDVEVIFHHSSKVITNATDNIQYSKSRSPRSGSVPSCETQVNTSPHTSGDPAAKTQILAASVALNENTTKSYTMQPEESASELVIEPFPRKCIPARKCCSIVEKNTHELQPTSRTINSEGKGNVGGIRKKRIPCMVCSMPTAQRETTADELLPINEFDDIVETERRMVLDEVISTETKYLKQLLIIKEYNVAIRATNVLAEELMDIIIPECIDHLIAGHTRLLRAFETCATVDDGQPVSLIGDVFRSDASEFLKSYVYYIADLQRSIVALQQHVRDSEDFAAILADTDKEMEQNLGLASFLLTPIQRLPRYVLLLQLTNHRVSCTSATPTFNVKDPTRRLII</sequence>
<feature type="region of interest" description="Disordered" evidence="1">
    <location>
        <begin position="369"/>
        <end position="400"/>
    </location>
</feature>
<dbReference type="Pfam" id="PF00621">
    <property type="entry name" value="RhoGEF"/>
    <property type="match status" value="1"/>
</dbReference>
<dbReference type="OrthoDB" id="4066896at2759"/>
<dbReference type="RefSeq" id="XP_014159253.1">
    <property type="nucleotide sequence ID" value="XM_014303778.1"/>
</dbReference>
<proteinExistence type="predicted"/>